<dbReference type="RefSeq" id="WP_191763595.1">
    <property type="nucleotide sequence ID" value="NZ_JACSPP010000016.1"/>
</dbReference>
<dbReference type="Proteomes" id="UP000620874">
    <property type="component" value="Unassembled WGS sequence"/>
</dbReference>
<sequence>MKKLYAHWCYIDNFGDALNPYLLNKLSGCKVIYCNYKFPNYYSEIKVLIKNILKLKSVDVFRLVPPLFWKNKKVILAVGSILDRSRSNYLIWGAGYMNKNEHAQGGQLYAVRGYYSAKKLHSEGFPFCTVYGDPAILLPLVYTPQIEKKYECGLIPHLKDYQSVKKIYNSANIINLKTENIEKTIDRIASCKFILSTSLHGIIVAHAYGIPALWIKKGDISTDGIKFQDYFSSVNIPPYWGNFDMSFLINKSYDEIPKDIKNLMLPQIPISEVQKSLIKVCPFKILPTVKQKLLIN</sequence>
<proteinExistence type="predicted"/>
<accession>A0ABR8Y7I6</accession>
<evidence type="ECO:0000259" key="1">
    <source>
        <dbReference type="Pfam" id="PF04230"/>
    </source>
</evidence>
<dbReference type="Pfam" id="PF04230">
    <property type="entry name" value="PS_pyruv_trans"/>
    <property type="match status" value="1"/>
</dbReference>
<dbReference type="InterPro" id="IPR007345">
    <property type="entry name" value="Polysacch_pyruvyl_Trfase"/>
</dbReference>
<dbReference type="EMBL" id="JACSPP010000016">
    <property type="protein sequence ID" value="MBD8040175.1"/>
    <property type="molecule type" value="Genomic_DNA"/>
</dbReference>
<evidence type="ECO:0000313" key="3">
    <source>
        <dbReference type="Proteomes" id="UP000620874"/>
    </source>
</evidence>
<keyword evidence="2" id="KW-0808">Transferase</keyword>
<evidence type="ECO:0000313" key="2">
    <source>
        <dbReference type="EMBL" id="MBD8040175.1"/>
    </source>
</evidence>
<dbReference type="GO" id="GO:0016740">
    <property type="term" value="F:transferase activity"/>
    <property type="evidence" value="ECO:0007669"/>
    <property type="project" value="UniProtKB-KW"/>
</dbReference>
<protein>
    <submittedName>
        <fullName evidence="2">Polysaccharide pyruvyl transferase family protein</fullName>
    </submittedName>
</protein>
<organism evidence="2 3">
    <name type="scientific">Phocaeicola intestinalis</name>
    <dbReference type="NCBI Taxonomy" id="2762212"/>
    <lineage>
        <taxon>Bacteria</taxon>
        <taxon>Pseudomonadati</taxon>
        <taxon>Bacteroidota</taxon>
        <taxon>Bacteroidia</taxon>
        <taxon>Bacteroidales</taxon>
        <taxon>Bacteroidaceae</taxon>
        <taxon>Phocaeicola</taxon>
    </lineage>
</organism>
<reference evidence="2 3" key="1">
    <citation type="submission" date="2020-08" db="EMBL/GenBank/DDBJ databases">
        <title>A Genomic Blueprint of the Chicken Gut Microbiome.</title>
        <authorList>
            <person name="Gilroy R."/>
            <person name="Ravi A."/>
            <person name="Getino M."/>
            <person name="Pursley I."/>
            <person name="Horton D.L."/>
            <person name="Alikhan N.-F."/>
            <person name="Baker D."/>
            <person name="Gharbi K."/>
            <person name="Hall N."/>
            <person name="Watson M."/>
            <person name="Adriaenssens E.M."/>
            <person name="Foster-Nyarko E."/>
            <person name="Jarju S."/>
            <person name="Secka A."/>
            <person name="Antonio M."/>
            <person name="Oren A."/>
            <person name="Chaudhuri R."/>
            <person name="La Ragione R.M."/>
            <person name="Hildebrand F."/>
            <person name="Pallen M.J."/>
        </authorList>
    </citation>
    <scope>NUCLEOTIDE SEQUENCE [LARGE SCALE GENOMIC DNA]</scope>
    <source>
        <strain evidence="2 3">Sa1CVN1</strain>
    </source>
</reference>
<feature type="domain" description="Polysaccharide pyruvyl transferase" evidence="1">
    <location>
        <begin position="13"/>
        <end position="215"/>
    </location>
</feature>
<gene>
    <name evidence="2" type="ORF">H9625_06900</name>
</gene>
<keyword evidence="3" id="KW-1185">Reference proteome</keyword>
<comment type="caution">
    <text evidence="2">The sequence shown here is derived from an EMBL/GenBank/DDBJ whole genome shotgun (WGS) entry which is preliminary data.</text>
</comment>
<name>A0ABR8Y7I6_9BACT</name>